<dbReference type="RefSeq" id="WP_336470919.1">
    <property type="nucleotide sequence ID" value="NZ_JBAWSX010000001.1"/>
</dbReference>
<feature type="transmembrane region" description="Helical" evidence="6">
    <location>
        <begin position="276"/>
        <end position="296"/>
    </location>
</feature>
<keyword evidence="5 6" id="KW-0472">Membrane</keyword>
<dbReference type="Proteomes" id="UP001372526">
    <property type="component" value="Unassembled WGS sequence"/>
</dbReference>
<feature type="transmembrane region" description="Helical" evidence="6">
    <location>
        <begin position="154"/>
        <end position="173"/>
    </location>
</feature>
<evidence type="ECO:0000313" key="9">
    <source>
        <dbReference type="Proteomes" id="UP001372526"/>
    </source>
</evidence>
<evidence type="ECO:0000259" key="7">
    <source>
        <dbReference type="Pfam" id="PF00528"/>
    </source>
</evidence>
<evidence type="ECO:0000256" key="1">
    <source>
        <dbReference type="ARBA" id="ARBA00004141"/>
    </source>
</evidence>
<keyword evidence="9" id="KW-1185">Reference proteome</keyword>
<comment type="caution">
    <text evidence="8">The sequence shown here is derived from an EMBL/GenBank/DDBJ whole genome shotgun (WGS) entry which is preliminary data.</text>
</comment>
<name>A0ABU8FAX5_9BACI</name>
<evidence type="ECO:0000256" key="4">
    <source>
        <dbReference type="ARBA" id="ARBA00022989"/>
    </source>
</evidence>
<feature type="transmembrane region" description="Helical" evidence="6">
    <location>
        <begin position="12"/>
        <end position="32"/>
    </location>
</feature>
<feature type="transmembrane region" description="Helical" evidence="6">
    <location>
        <begin position="73"/>
        <end position="102"/>
    </location>
</feature>
<accession>A0ABU8FAX5</accession>
<comment type="subcellular location">
    <subcellularLocation>
        <location evidence="1">Membrane</location>
        <topology evidence="1">Multi-pass membrane protein</topology>
    </subcellularLocation>
</comment>
<dbReference type="EMBL" id="JBAWSX010000001">
    <property type="protein sequence ID" value="MEI4799840.1"/>
    <property type="molecule type" value="Genomic_DNA"/>
</dbReference>
<dbReference type="Pfam" id="PF00528">
    <property type="entry name" value="BPD_transp_1"/>
    <property type="match status" value="1"/>
</dbReference>
<dbReference type="PANTHER" id="PTHR43839">
    <property type="entry name" value="OPPC IN A BINDING PROTEIN-DEPENDENT TRANSPORT SYSTEM"/>
    <property type="match status" value="1"/>
</dbReference>
<evidence type="ECO:0000256" key="3">
    <source>
        <dbReference type="ARBA" id="ARBA00022692"/>
    </source>
</evidence>
<feature type="transmembrane region" description="Helical" evidence="6">
    <location>
        <begin position="211"/>
        <end position="232"/>
    </location>
</feature>
<dbReference type="CDD" id="cd06261">
    <property type="entry name" value="TM_PBP2"/>
    <property type="match status" value="1"/>
</dbReference>
<organism evidence="8 9">
    <name type="scientific">Bacillus bruguierae</name>
    <dbReference type="NCBI Taxonomy" id="3127667"/>
    <lineage>
        <taxon>Bacteria</taxon>
        <taxon>Bacillati</taxon>
        <taxon>Bacillota</taxon>
        <taxon>Bacilli</taxon>
        <taxon>Bacillales</taxon>
        <taxon>Bacillaceae</taxon>
        <taxon>Bacillus</taxon>
    </lineage>
</organism>
<sequence>MKNSMFRSKRFWIGLSFFSGIVLASFLFTWYGKDLYSQTQVLIKDTDGNVSHGAPFNPLLMPPFGSDRSGYNLFFKLIIGAKFTILFVFGICLIQLVLGTLLGSLLAYTPPLVQKFIEKVCKVYFYVPTVVLVYLFMMPLMVQSEHTGFQESIVIKQFLILCILTLPNLILYISQEINLFMKKDYITSSIVLGARKFYVFRKHIWLSLKEILVILFLQQAVQLFTLLIHMAFFKVLIGGRKMVQDPFGGPSTAFSLTNEWSGLIGLNKNELLTAPWIILAPLVAFTISIFVLNFMIQGIKEQYNTRFMPIPQKNQDSSVEEKKTVMSAENFRFANMKPLYKGKDRSYE</sequence>
<dbReference type="Gene3D" id="1.10.3720.10">
    <property type="entry name" value="MetI-like"/>
    <property type="match status" value="1"/>
</dbReference>
<keyword evidence="4 6" id="KW-1133">Transmembrane helix</keyword>
<evidence type="ECO:0000256" key="6">
    <source>
        <dbReference type="SAM" id="Phobius"/>
    </source>
</evidence>
<evidence type="ECO:0000256" key="2">
    <source>
        <dbReference type="ARBA" id="ARBA00022448"/>
    </source>
</evidence>
<reference evidence="8 9" key="1">
    <citation type="submission" date="2024-01" db="EMBL/GenBank/DDBJ databases">
        <title>Seven novel Bacillus-like species.</title>
        <authorList>
            <person name="Liu G."/>
        </authorList>
    </citation>
    <scope>NUCLEOTIDE SEQUENCE [LARGE SCALE GENOMIC DNA]</scope>
    <source>
        <strain evidence="8 9">FJAT-51639</strain>
    </source>
</reference>
<dbReference type="InterPro" id="IPR000515">
    <property type="entry name" value="MetI-like"/>
</dbReference>
<keyword evidence="3 6" id="KW-0812">Transmembrane</keyword>
<feature type="domain" description="ABC transmembrane type-1" evidence="7">
    <location>
        <begin position="99"/>
        <end position="299"/>
    </location>
</feature>
<keyword evidence="2" id="KW-0813">Transport</keyword>
<gene>
    <name evidence="8" type="ORF">WAZ07_00620</name>
</gene>
<evidence type="ECO:0000313" key="8">
    <source>
        <dbReference type="EMBL" id="MEI4799840.1"/>
    </source>
</evidence>
<evidence type="ECO:0000256" key="5">
    <source>
        <dbReference type="ARBA" id="ARBA00023136"/>
    </source>
</evidence>
<dbReference type="PANTHER" id="PTHR43839:SF3">
    <property type="entry name" value="OLIGOPEPTIDE ABC TRANSPORTER, PERMEASE PROTEIN"/>
    <property type="match status" value="1"/>
</dbReference>
<protein>
    <submittedName>
        <fullName evidence="8">ABC transporter permease subunit</fullName>
    </submittedName>
</protein>
<dbReference type="InterPro" id="IPR035906">
    <property type="entry name" value="MetI-like_sf"/>
</dbReference>
<dbReference type="SUPFAM" id="SSF161098">
    <property type="entry name" value="MetI-like"/>
    <property type="match status" value="1"/>
</dbReference>
<proteinExistence type="predicted"/>
<feature type="transmembrane region" description="Helical" evidence="6">
    <location>
        <begin position="123"/>
        <end position="142"/>
    </location>
</feature>